<evidence type="ECO:0000313" key="12">
    <source>
        <dbReference type="Proteomes" id="UP000653578"/>
    </source>
</evidence>
<dbReference type="InterPro" id="IPR036890">
    <property type="entry name" value="HATPase_C_sf"/>
</dbReference>
<name>A0ABX1XMK3_9BACL</name>
<organism evidence="11 12">
    <name type="scientific">Paenibacillus plantarum</name>
    <dbReference type="NCBI Taxonomy" id="2654975"/>
    <lineage>
        <taxon>Bacteria</taxon>
        <taxon>Bacillati</taxon>
        <taxon>Bacillota</taxon>
        <taxon>Bacilli</taxon>
        <taxon>Bacillales</taxon>
        <taxon>Paenibacillaceae</taxon>
        <taxon>Paenibacillus</taxon>
    </lineage>
</organism>
<keyword evidence="12" id="KW-1185">Reference proteome</keyword>
<keyword evidence="6" id="KW-0808">Transferase</keyword>
<gene>
    <name evidence="11" type="ORF">GC096_37190</name>
</gene>
<evidence type="ECO:0000256" key="3">
    <source>
        <dbReference type="ARBA" id="ARBA00012438"/>
    </source>
</evidence>
<dbReference type="SMART" id="SM00304">
    <property type="entry name" value="HAMP"/>
    <property type="match status" value="1"/>
</dbReference>
<dbReference type="InterPro" id="IPR010559">
    <property type="entry name" value="Sig_transdc_His_kin_internal"/>
</dbReference>
<dbReference type="Pfam" id="PF06580">
    <property type="entry name" value="His_kinase"/>
    <property type="match status" value="1"/>
</dbReference>
<evidence type="ECO:0000313" key="11">
    <source>
        <dbReference type="EMBL" id="NOU69659.1"/>
    </source>
</evidence>
<dbReference type="PROSITE" id="PS50885">
    <property type="entry name" value="HAMP"/>
    <property type="match status" value="1"/>
</dbReference>
<dbReference type="InterPro" id="IPR003594">
    <property type="entry name" value="HATPase_dom"/>
</dbReference>
<comment type="caution">
    <text evidence="11">The sequence shown here is derived from an EMBL/GenBank/DDBJ whole genome shotgun (WGS) entry which is preliminary data.</text>
</comment>
<dbReference type="Proteomes" id="UP000653578">
    <property type="component" value="Unassembled WGS sequence"/>
</dbReference>
<comment type="catalytic activity">
    <reaction evidence="1">
        <text>ATP + protein L-histidine = ADP + protein N-phospho-L-histidine.</text>
        <dbReference type="EC" id="2.7.13.3"/>
    </reaction>
</comment>
<dbReference type="PANTHER" id="PTHR34220">
    <property type="entry name" value="SENSOR HISTIDINE KINASE YPDA"/>
    <property type="match status" value="1"/>
</dbReference>
<evidence type="ECO:0000256" key="6">
    <source>
        <dbReference type="ARBA" id="ARBA00022679"/>
    </source>
</evidence>
<dbReference type="InterPro" id="IPR003660">
    <property type="entry name" value="HAMP_dom"/>
</dbReference>
<feature type="domain" description="HAMP" evidence="10">
    <location>
        <begin position="296"/>
        <end position="347"/>
    </location>
</feature>
<dbReference type="InterPro" id="IPR050640">
    <property type="entry name" value="Bact_2-comp_sensor_kinase"/>
</dbReference>
<evidence type="ECO:0000256" key="4">
    <source>
        <dbReference type="ARBA" id="ARBA00022475"/>
    </source>
</evidence>
<keyword evidence="9" id="KW-0472">Membrane</keyword>
<evidence type="ECO:0000256" key="2">
    <source>
        <dbReference type="ARBA" id="ARBA00004651"/>
    </source>
</evidence>
<dbReference type="PANTHER" id="PTHR34220:SF7">
    <property type="entry name" value="SENSOR HISTIDINE KINASE YPDA"/>
    <property type="match status" value="1"/>
</dbReference>
<accession>A0ABX1XMK3</accession>
<evidence type="ECO:0000256" key="5">
    <source>
        <dbReference type="ARBA" id="ARBA00022553"/>
    </source>
</evidence>
<proteinExistence type="predicted"/>
<dbReference type="Gene3D" id="3.30.565.10">
    <property type="entry name" value="Histidine kinase-like ATPase, C-terminal domain"/>
    <property type="match status" value="1"/>
</dbReference>
<dbReference type="Pfam" id="PF02518">
    <property type="entry name" value="HATPase_c"/>
    <property type="match status" value="1"/>
</dbReference>
<keyword evidence="7" id="KW-0418">Kinase</keyword>
<keyword evidence="8" id="KW-0902">Two-component regulatory system</keyword>
<evidence type="ECO:0000259" key="10">
    <source>
        <dbReference type="PROSITE" id="PS50885"/>
    </source>
</evidence>
<evidence type="ECO:0000256" key="1">
    <source>
        <dbReference type="ARBA" id="ARBA00000085"/>
    </source>
</evidence>
<dbReference type="EMBL" id="WHNY01000093">
    <property type="protein sequence ID" value="NOU69659.1"/>
    <property type="molecule type" value="Genomic_DNA"/>
</dbReference>
<evidence type="ECO:0000256" key="8">
    <source>
        <dbReference type="ARBA" id="ARBA00023012"/>
    </source>
</evidence>
<dbReference type="SUPFAM" id="SSF55874">
    <property type="entry name" value="ATPase domain of HSP90 chaperone/DNA topoisomerase II/histidine kinase"/>
    <property type="match status" value="1"/>
</dbReference>
<dbReference type="Gene3D" id="6.10.340.10">
    <property type="match status" value="1"/>
</dbReference>
<dbReference type="InterPro" id="IPR004358">
    <property type="entry name" value="Sig_transdc_His_kin-like_C"/>
</dbReference>
<keyword evidence="5" id="KW-0597">Phosphoprotein</keyword>
<keyword evidence="4" id="KW-1003">Cell membrane</keyword>
<sequence>MMVLMICLTTLPVVTVTWLASSNTRHSVEQEMISANNSRMEWANQYLNELIEQMNILFYTVQINSELMGNLQQIANPNLNVQYQTQKYVGDTLTSLLHSNSRKIDDFTLYIHENKQALSVSYVGRLISFMDIRTGPWSRMLETPTNIYFKQELNGVYAFHSMNRFEDRKLLGGLSVKINRKVWDEVGSILGSEPDSSIFLSNDEGELLSGSKNEQALGDISMLLKSLAVPDSGLGIQKTNKYYFFMQKVSNGKLTLIKAIPLETINRSAQPTINAGIVTGSLFVAASIILSILFSLRISKPIISLARTMRRAEIQSFELKSVKNSDELGLLEHGYNSMMQRIKELIEVEYQGKIDIKTAQLRTLQAQINPHFLNNTLHLIGGMALEKDAPEIYRVTRVIGDLLRYSISTGSDLVTFRDELKHMQNYIFIQEQRFTGRCQVVVEKDDLPSECRLPKFTLQPIVENAFEHGLHKKEGSWLVEVRIKRIRNQILIAVQDDGIGLDEEKLGLIRIGLRSGNENNSKFSEDEQSGIRKGIGLKNVDSRLKLHFGERYGVRIFSKLGKGTIVLFILPIQEKEEFEDV</sequence>
<evidence type="ECO:0000256" key="9">
    <source>
        <dbReference type="ARBA" id="ARBA00023136"/>
    </source>
</evidence>
<evidence type="ECO:0000256" key="7">
    <source>
        <dbReference type="ARBA" id="ARBA00022777"/>
    </source>
</evidence>
<dbReference type="PRINTS" id="PR00344">
    <property type="entry name" value="BCTRLSENSOR"/>
</dbReference>
<dbReference type="EC" id="2.7.13.3" evidence="3"/>
<protein>
    <recommendedName>
        <fullName evidence="3">histidine kinase</fullName>
        <ecNumber evidence="3">2.7.13.3</ecNumber>
    </recommendedName>
</protein>
<reference evidence="11 12" key="1">
    <citation type="submission" date="2019-10" db="EMBL/GenBank/DDBJ databases">
        <title>Description of Paenibacillus humi sp. nov.</title>
        <authorList>
            <person name="Carlier A."/>
            <person name="Qi S."/>
        </authorList>
    </citation>
    <scope>NUCLEOTIDE SEQUENCE [LARGE SCALE GENOMIC DNA]</scope>
    <source>
        <strain evidence="11 12">LMG 31461</strain>
    </source>
</reference>
<comment type="subcellular location">
    <subcellularLocation>
        <location evidence="2">Cell membrane</location>
        <topology evidence="2">Multi-pass membrane protein</topology>
    </subcellularLocation>
</comment>